<sequence length="260" mass="27652">MEIIIVIFKSVIIGGLMGFAAALGAARMFHSPTVQALGAFRTLGEMNACEGDAASHFSFGLGFFFNAWASAVGAGAYTQDVTHRILPNWAAAALLSRNKNISETVHNPKRMAIVGAVIGAVIVTFLNATSSAIPSSLQVTAVDVLVPAATLLISTVMPIVFWLAALDAGKRTGFWGTLFGGLAQLIMGNAVPGVVLGILVGKGIDELGWSKLTKILFVTVIVLFVLSAFFRGFDLNLIEQFKLGVPNWLQNFHNLFTVKQ</sequence>
<dbReference type="Proteomes" id="UP000185655">
    <property type="component" value="Unassembled WGS sequence"/>
</dbReference>
<dbReference type="Pfam" id="PF14188">
    <property type="entry name" value="DUF4311"/>
    <property type="match status" value="1"/>
</dbReference>
<dbReference type="EMBL" id="FPKS01000002">
    <property type="protein sequence ID" value="SFZ72049.1"/>
    <property type="molecule type" value="Genomic_DNA"/>
</dbReference>
<dbReference type="RefSeq" id="WP_031366657.1">
    <property type="nucleotide sequence ID" value="NZ_FPKS01000002.1"/>
</dbReference>
<feature type="transmembrane region" description="Helical" evidence="1">
    <location>
        <begin position="212"/>
        <end position="233"/>
    </location>
</feature>
<evidence type="ECO:0008006" key="4">
    <source>
        <dbReference type="Google" id="ProtNLM"/>
    </source>
</evidence>
<reference evidence="2 3" key="1">
    <citation type="submission" date="2016-11" db="EMBL/GenBank/DDBJ databases">
        <authorList>
            <person name="Jaros S."/>
            <person name="Januszkiewicz K."/>
            <person name="Wedrychowicz H."/>
        </authorList>
    </citation>
    <scope>NUCLEOTIDE SEQUENCE [LARGE SCALE GENOMIC DNA]</scope>
    <source>
        <strain evidence="2 3">DSM 22330</strain>
    </source>
</reference>
<evidence type="ECO:0000256" key="1">
    <source>
        <dbReference type="SAM" id="Phobius"/>
    </source>
</evidence>
<proteinExistence type="predicted"/>
<dbReference type="STRING" id="1122154.SAMN02746068_00550"/>
<feature type="transmembrane region" description="Helical" evidence="1">
    <location>
        <begin position="145"/>
        <end position="166"/>
    </location>
</feature>
<keyword evidence="1" id="KW-0812">Transmembrane</keyword>
<evidence type="ECO:0000313" key="2">
    <source>
        <dbReference type="EMBL" id="SFZ72049.1"/>
    </source>
</evidence>
<keyword evidence="1" id="KW-0472">Membrane</keyword>
<protein>
    <recommendedName>
        <fullName evidence="4">EF_0832/AHA_3913 family protein</fullName>
    </recommendedName>
</protein>
<name>A0A1K2H7M5_9LACT</name>
<keyword evidence="1" id="KW-1133">Transmembrane helix</keyword>
<dbReference type="NCBIfam" id="TIGR03580">
    <property type="entry name" value="EF_0832"/>
    <property type="match status" value="1"/>
</dbReference>
<dbReference type="AlphaFoldDB" id="A0A1K2H7M5"/>
<organism evidence="2 3">
    <name type="scientific">Pseudolactococcus chungangensis CAU 28 = DSM 22330</name>
    <dbReference type="NCBI Taxonomy" id="1122154"/>
    <lineage>
        <taxon>Bacteria</taxon>
        <taxon>Bacillati</taxon>
        <taxon>Bacillota</taxon>
        <taxon>Bacilli</taxon>
        <taxon>Lactobacillales</taxon>
        <taxon>Streptococcaceae</taxon>
        <taxon>Pseudolactococcus</taxon>
    </lineage>
</organism>
<feature type="transmembrane region" description="Helical" evidence="1">
    <location>
        <begin position="178"/>
        <end position="200"/>
    </location>
</feature>
<feature type="transmembrane region" description="Helical" evidence="1">
    <location>
        <begin position="6"/>
        <end position="26"/>
    </location>
</feature>
<evidence type="ECO:0000313" key="3">
    <source>
        <dbReference type="Proteomes" id="UP000185655"/>
    </source>
</evidence>
<accession>A0A1K2H7M5</accession>
<gene>
    <name evidence="2" type="ORF">SAMN02746068_00550</name>
</gene>
<dbReference type="OrthoDB" id="3196492at2"/>
<feature type="transmembrane region" description="Helical" evidence="1">
    <location>
        <begin position="111"/>
        <end position="133"/>
    </location>
</feature>
<dbReference type="InterPro" id="IPR020042">
    <property type="entry name" value="DUF4311"/>
</dbReference>